<evidence type="ECO:0000256" key="12">
    <source>
        <dbReference type="ARBA" id="ARBA00022840"/>
    </source>
</evidence>
<evidence type="ECO:0000256" key="10">
    <source>
        <dbReference type="ARBA" id="ARBA00022777"/>
    </source>
</evidence>
<evidence type="ECO:0000256" key="16">
    <source>
        <dbReference type="ARBA" id="ARBA00023180"/>
    </source>
</evidence>
<evidence type="ECO:0000259" key="26">
    <source>
        <dbReference type="PROSITE" id="PS50011"/>
    </source>
</evidence>
<evidence type="ECO:0000256" key="4">
    <source>
        <dbReference type="ARBA" id="ARBA00012434"/>
    </source>
</evidence>
<dbReference type="FunCoup" id="A0A674KAD4">
    <property type="interactions" value="86"/>
</dbReference>
<keyword evidence="7" id="KW-0597">Phosphoprotein</keyword>
<evidence type="ECO:0000256" key="7">
    <source>
        <dbReference type="ARBA" id="ARBA00022553"/>
    </source>
</evidence>
<keyword evidence="18" id="KW-0539">Nucleus</keyword>
<evidence type="ECO:0000256" key="11">
    <source>
        <dbReference type="ARBA" id="ARBA00022837"/>
    </source>
</evidence>
<evidence type="ECO:0000313" key="27">
    <source>
        <dbReference type="Ensembl" id="ENSTMTP00000030570.1"/>
    </source>
</evidence>
<dbReference type="PROSITE" id="PS00107">
    <property type="entry name" value="PROTEIN_KINASE_ATP"/>
    <property type="match status" value="1"/>
</dbReference>
<evidence type="ECO:0000256" key="20">
    <source>
        <dbReference type="ARBA" id="ARBA00047430"/>
    </source>
</evidence>
<name>A0A674KAD4_9SAUR</name>
<dbReference type="GO" id="GO:0006954">
    <property type="term" value="P:inflammatory response"/>
    <property type="evidence" value="ECO:0007669"/>
    <property type="project" value="UniProtKB-KW"/>
</dbReference>
<evidence type="ECO:0000256" key="23">
    <source>
        <dbReference type="ARBA" id="ARBA00083884"/>
    </source>
</evidence>
<keyword evidence="9 24" id="KW-0547">Nucleotide-binding</keyword>
<keyword evidence="15" id="KW-1064">Adaptive immunity</keyword>
<evidence type="ECO:0000256" key="24">
    <source>
        <dbReference type="PROSITE-ProRule" id="PRU10141"/>
    </source>
</evidence>
<evidence type="ECO:0000256" key="22">
    <source>
        <dbReference type="ARBA" id="ARBA00071328"/>
    </source>
</evidence>
<keyword evidence="28" id="KW-1185">Reference proteome</keyword>
<feature type="domain" description="Protein kinase" evidence="26">
    <location>
        <begin position="36"/>
        <end position="291"/>
    </location>
</feature>
<evidence type="ECO:0000256" key="1">
    <source>
        <dbReference type="ARBA" id="ARBA00004123"/>
    </source>
</evidence>
<sequence length="291" mass="32902">MLKVTMPSSSSSSSAAGRAPDYWIDGSNKDTLAHYFELESELGRGATSIVYRCRQKGTQKPYAVKMLKKTVDKKIVRTEIGVLLRLSHPNIIKLKEIFETPTEISLVLELVTGGELFDRWVIYTNRTLQHAQGILWCSPYNYLHANGIVHRDLKPENLLYATPAPDAPLKIADFGLSKIVEDQVTMKTVCGTPGYCAPEILRGCAYGPEVDMWSLGIITYILLCGFEPFYDERGDQYMFKRILNCEYDFVSPWWDDVSLNAKDLVSTTRTQSVLLFDYKILSISQLSVISF</sequence>
<dbReference type="GO" id="GO:0005524">
    <property type="term" value="F:ATP binding"/>
    <property type="evidence" value="ECO:0007669"/>
    <property type="project" value="UniProtKB-UniRule"/>
</dbReference>
<protein>
    <recommendedName>
        <fullName evidence="22">Calcium/calmodulin-dependent protein kinase type IV</fullName>
        <ecNumber evidence="4">2.7.11.17</ecNumber>
    </recommendedName>
    <alternativeName>
        <fullName evidence="23">CaM kinase-GR</fullName>
    </alternativeName>
</protein>
<dbReference type="Gene3D" id="1.10.510.10">
    <property type="entry name" value="Transferase(Phosphotransferase) domain 1"/>
    <property type="match status" value="1"/>
</dbReference>
<dbReference type="SMART" id="SM00220">
    <property type="entry name" value="S_TKc"/>
    <property type="match status" value="1"/>
</dbReference>
<dbReference type="GO" id="GO:0005654">
    <property type="term" value="C:nucleoplasm"/>
    <property type="evidence" value="ECO:0007669"/>
    <property type="project" value="Ensembl"/>
</dbReference>
<gene>
    <name evidence="27" type="primary">CAMK4</name>
</gene>
<evidence type="ECO:0000256" key="17">
    <source>
        <dbReference type="ARBA" id="ARBA00023198"/>
    </source>
</evidence>
<dbReference type="GO" id="GO:0007616">
    <property type="term" value="P:long-term memory"/>
    <property type="evidence" value="ECO:0007669"/>
    <property type="project" value="Ensembl"/>
</dbReference>
<dbReference type="GO" id="GO:0005516">
    <property type="term" value="F:calmodulin binding"/>
    <property type="evidence" value="ECO:0007669"/>
    <property type="project" value="UniProtKB-KW"/>
</dbReference>
<dbReference type="AlphaFoldDB" id="A0A674KAD4"/>
<dbReference type="InterPro" id="IPR000719">
    <property type="entry name" value="Prot_kinase_dom"/>
</dbReference>
<reference evidence="27" key="1">
    <citation type="submission" date="2025-08" db="UniProtKB">
        <authorList>
            <consortium name="Ensembl"/>
        </authorList>
    </citation>
    <scope>IDENTIFICATION</scope>
</reference>
<keyword evidence="11" id="KW-0106">Calcium</keyword>
<feature type="binding site" evidence="24">
    <location>
        <position position="65"/>
    </location>
    <ligand>
        <name>ATP</name>
        <dbReference type="ChEBI" id="CHEBI:30616"/>
    </ligand>
</feature>
<accession>A0A674KAD4</accession>
<keyword evidence="10" id="KW-0418">Kinase</keyword>
<dbReference type="GO" id="GO:0004683">
    <property type="term" value="F:calcium/calmodulin-dependent protein kinase activity"/>
    <property type="evidence" value="ECO:0007669"/>
    <property type="project" value="UniProtKB-EC"/>
</dbReference>
<evidence type="ECO:0000313" key="28">
    <source>
        <dbReference type="Proteomes" id="UP000472274"/>
    </source>
</evidence>
<keyword evidence="17" id="KW-0395">Inflammatory response</keyword>
<evidence type="ECO:0000256" key="25">
    <source>
        <dbReference type="RuleBase" id="RU000304"/>
    </source>
</evidence>
<dbReference type="Proteomes" id="UP000472274">
    <property type="component" value="Unplaced"/>
</dbReference>
<dbReference type="Pfam" id="PF00069">
    <property type="entry name" value="Pkinase"/>
    <property type="match status" value="1"/>
</dbReference>
<dbReference type="FunFam" id="3.30.200.20:FF:000279">
    <property type="entry name" value="Calcium/calmodulin-dependent protein kinase type IV"/>
    <property type="match status" value="1"/>
</dbReference>
<evidence type="ECO:0000256" key="21">
    <source>
        <dbReference type="ARBA" id="ARBA00062378"/>
    </source>
</evidence>
<dbReference type="PROSITE" id="PS50011">
    <property type="entry name" value="PROTEIN_KINASE_DOM"/>
    <property type="match status" value="1"/>
</dbReference>
<dbReference type="GO" id="GO:0043011">
    <property type="term" value="P:myeloid dendritic cell differentiation"/>
    <property type="evidence" value="ECO:0007669"/>
    <property type="project" value="Ensembl"/>
</dbReference>
<dbReference type="GeneTree" id="ENSGT00940000160006"/>
<keyword evidence="16" id="KW-0325">Glycoprotein</keyword>
<reference evidence="27" key="2">
    <citation type="submission" date="2025-09" db="UniProtKB">
        <authorList>
            <consortium name="Ensembl"/>
        </authorList>
    </citation>
    <scope>IDENTIFICATION</scope>
</reference>
<dbReference type="GO" id="GO:0045893">
    <property type="term" value="P:positive regulation of DNA-templated transcription"/>
    <property type="evidence" value="ECO:0007669"/>
    <property type="project" value="Ensembl"/>
</dbReference>
<evidence type="ECO:0000256" key="3">
    <source>
        <dbReference type="ARBA" id="ARBA00005354"/>
    </source>
</evidence>
<dbReference type="InParanoid" id="A0A674KAD4"/>
<evidence type="ECO:0000256" key="18">
    <source>
        <dbReference type="ARBA" id="ARBA00023242"/>
    </source>
</evidence>
<evidence type="ECO:0000256" key="15">
    <source>
        <dbReference type="ARBA" id="ARBA00023130"/>
    </source>
</evidence>
<dbReference type="InterPro" id="IPR011009">
    <property type="entry name" value="Kinase-like_dom_sf"/>
</dbReference>
<keyword evidence="5" id="KW-0963">Cytoplasm</keyword>
<evidence type="ECO:0000256" key="13">
    <source>
        <dbReference type="ARBA" id="ARBA00022859"/>
    </source>
</evidence>
<keyword evidence="13" id="KW-0391">Immunity</keyword>
<dbReference type="FunFam" id="1.10.510.10:FF:000255">
    <property type="entry name" value="Calcium/calmodulin-dependent protein kinase type IV"/>
    <property type="match status" value="1"/>
</dbReference>
<dbReference type="InterPro" id="IPR008271">
    <property type="entry name" value="Ser/Thr_kinase_AS"/>
</dbReference>
<evidence type="ECO:0000256" key="8">
    <source>
        <dbReference type="ARBA" id="ARBA00022679"/>
    </source>
</evidence>
<evidence type="ECO:0000256" key="9">
    <source>
        <dbReference type="ARBA" id="ARBA00022741"/>
    </source>
</evidence>
<dbReference type="EC" id="2.7.11.17" evidence="4"/>
<evidence type="ECO:0000256" key="2">
    <source>
        <dbReference type="ARBA" id="ARBA00004496"/>
    </source>
</evidence>
<dbReference type="PROSITE" id="PS00108">
    <property type="entry name" value="PROTEIN_KINASE_ST"/>
    <property type="match status" value="1"/>
</dbReference>
<evidence type="ECO:0000256" key="5">
    <source>
        <dbReference type="ARBA" id="ARBA00022490"/>
    </source>
</evidence>
<evidence type="ECO:0000256" key="14">
    <source>
        <dbReference type="ARBA" id="ARBA00022860"/>
    </source>
</evidence>
<comment type="subcellular location">
    <subcellularLocation>
        <location evidence="2">Cytoplasm</location>
    </subcellularLocation>
    <subcellularLocation>
        <location evidence="1">Nucleus</location>
    </subcellularLocation>
</comment>
<comment type="catalytic activity">
    <reaction evidence="20">
        <text>L-seryl-[protein] + ATP = O-phospho-L-seryl-[protein] + ADP + H(+)</text>
        <dbReference type="Rhea" id="RHEA:17989"/>
        <dbReference type="Rhea" id="RHEA-COMP:9863"/>
        <dbReference type="Rhea" id="RHEA-COMP:11604"/>
        <dbReference type="ChEBI" id="CHEBI:15378"/>
        <dbReference type="ChEBI" id="CHEBI:29999"/>
        <dbReference type="ChEBI" id="CHEBI:30616"/>
        <dbReference type="ChEBI" id="CHEBI:83421"/>
        <dbReference type="ChEBI" id="CHEBI:456216"/>
        <dbReference type="EC" id="2.7.11.17"/>
    </reaction>
</comment>
<comment type="catalytic activity">
    <reaction evidence="19">
        <text>L-threonyl-[protein] + ATP = O-phospho-L-threonyl-[protein] + ADP + H(+)</text>
        <dbReference type="Rhea" id="RHEA:46608"/>
        <dbReference type="Rhea" id="RHEA-COMP:11060"/>
        <dbReference type="Rhea" id="RHEA-COMP:11605"/>
        <dbReference type="ChEBI" id="CHEBI:15378"/>
        <dbReference type="ChEBI" id="CHEBI:30013"/>
        <dbReference type="ChEBI" id="CHEBI:30616"/>
        <dbReference type="ChEBI" id="CHEBI:61977"/>
        <dbReference type="ChEBI" id="CHEBI:456216"/>
        <dbReference type="EC" id="2.7.11.17"/>
    </reaction>
</comment>
<keyword evidence="12 24" id="KW-0067">ATP-binding</keyword>
<evidence type="ECO:0000256" key="19">
    <source>
        <dbReference type="ARBA" id="ARBA00047307"/>
    </source>
</evidence>
<proteinExistence type="inferred from homology"/>
<dbReference type="GO" id="GO:0001650">
    <property type="term" value="C:fibrillar center"/>
    <property type="evidence" value="ECO:0007669"/>
    <property type="project" value="Ensembl"/>
</dbReference>
<comment type="subunit">
    <text evidence="21">Monomer. Interacts with protein phosphatase 2A (PPP2CA/PPP2CB); the interaction is mutually exclusive with binding to Ca(2+)/calmodulin.</text>
</comment>
<keyword evidence="6 25" id="KW-0723">Serine/threonine-protein kinase</keyword>
<organism evidence="27 28">
    <name type="scientific">Terrapene triunguis</name>
    <name type="common">Three-toed box turtle</name>
    <dbReference type="NCBI Taxonomy" id="2587831"/>
    <lineage>
        <taxon>Eukaryota</taxon>
        <taxon>Metazoa</taxon>
        <taxon>Chordata</taxon>
        <taxon>Craniata</taxon>
        <taxon>Vertebrata</taxon>
        <taxon>Euteleostomi</taxon>
        <taxon>Archelosauria</taxon>
        <taxon>Testudinata</taxon>
        <taxon>Testudines</taxon>
        <taxon>Cryptodira</taxon>
        <taxon>Durocryptodira</taxon>
        <taxon>Testudinoidea</taxon>
        <taxon>Emydidae</taxon>
        <taxon>Terrapene</taxon>
    </lineage>
</organism>
<keyword evidence="14" id="KW-0112">Calmodulin-binding</keyword>
<dbReference type="InterPro" id="IPR017441">
    <property type="entry name" value="Protein_kinase_ATP_BS"/>
</dbReference>
<dbReference type="Ensembl" id="ENSTMTT00000031688.1">
    <property type="protein sequence ID" value="ENSTMTP00000030570.1"/>
    <property type="gene ID" value="ENSTMTG00000022056.1"/>
</dbReference>
<dbReference type="PANTHER" id="PTHR24347">
    <property type="entry name" value="SERINE/THREONINE-PROTEIN KINASE"/>
    <property type="match status" value="1"/>
</dbReference>
<dbReference type="SUPFAM" id="SSF56112">
    <property type="entry name" value="Protein kinase-like (PK-like)"/>
    <property type="match status" value="1"/>
</dbReference>
<dbReference type="Gene3D" id="3.30.200.20">
    <property type="entry name" value="Phosphorylase Kinase, domain 1"/>
    <property type="match status" value="1"/>
</dbReference>
<dbReference type="GO" id="GO:0005783">
    <property type="term" value="C:endoplasmic reticulum"/>
    <property type="evidence" value="ECO:0007669"/>
    <property type="project" value="Ensembl"/>
</dbReference>
<keyword evidence="8" id="KW-0808">Transferase</keyword>
<dbReference type="GO" id="GO:0002250">
    <property type="term" value="P:adaptive immune response"/>
    <property type="evidence" value="ECO:0007669"/>
    <property type="project" value="UniProtKB-KW"/>
</dbReference>
<evidence type="ECO:0000256" key="6">
    <source>
        <dbReference type="ARBA" id="ARBA00022527"/>
    </source>
</evidence>
<comment type="similarity">
    <text evidence="3">Belongs to the protein kinase superfamily. CAMK Ser/Thr protein kinase family. CaMK subfamily.</text>
</comment>